<dbReference type="GO" id="GO:0005737">
    <property type="term" value="C:cytoplasm"/>
    <property type="evidence" value="ECO:0007669"/>
    <property type="project" value="TreeGrafter"/>
</dbReference>
<dbReference type="AlphaFoldDB" id="A0A812ZKS7"/>
<dbReference type="OrthoDB" id="44061at2759"/>
<dbReference type="InterPro" id="IPR002109">
    <property type="entry name" value="Glutaredoxin"/>
</dbReference>
<proteinExistence type="predicted"/>
<dbReference type="EMBL" id="CAJNJA010048708">
    <property type="protein sequence ID" value="CAE7833047.1"/>
    <property type="molecule type" value="Genomic_DNA"/>
</dbReference>
<reference evidence="3" key="1">
    <citation type="submission" date="2021-02" db="EMBL/GenBank/DDBJ databases">
        <authorList>
            <person name="Dougan E. K."/>
            <person name="Rhodes N."/>
            <person name="Thang M."/>
            <person name="Chan C."/>
        </authorList>
    </citation>
    <scope>NUCLEOTIDE SEQUENCE</scope>
</reference>
<feature type="region of interest" description="Disordered" evidence="1">
    <location>
        <begin position="14"/>
        <end position="35"/>
    </location>
</feature>
<dbReference type="GO" id="GO:0015038">
    <property type="term" value="F:glutathione disulfide oxidoreductase activity"/>
    <property type="evidence" value="ECO:0007669"/>
    <property type="project" value="TreeGrafter"/>
</dbReference>
<dbReference type="PANTHER" id="PTHR45694:SF18">
    <property type="entry name" value="GLUTAREDOXIN-1-RELATED"/>
    <property type="match status" value="1"/>
</dbReference>
<dbReference type="Proteomes" id="UP000601435">
    <property type="component" value="Unassembled WGS sequence"/>
</dbReference>
<organism evidence="3 4">
    <name type="scientific">Symbiodinium necroappetens</name>
    <dbReference type="NCBI Taxonomy" id="1628268"/>
    <lineage>
        <taxon>Eukaryota</taxon>
        <taxon>Sar</taxon>
        <taxon>Alveolata</taxon>
        <taxon>Dinophyceae</taxon>
        <taxon>Suessiales</taxon>
        <taxon>Symbiodiniaceae</taxon>
        <taxon>Symbiodinium</taxon>
    </lineage>
</organism>
<dbReference type="InterPro" id="IPR036249">
    <property type="entry name" value="Thioredoxin-like_sf"/>
</dbReference>
<dbReference type="CDD" id="cd02066">
    <property type="entry name" value="GRX_family"/>
    <property type="match status" value="1"/>
</dbReference>
<dbReference type="Pfam" id="PF00462">
    <property type="entry name" value="Glutaredoxin"/>
    <property type="match status" value="1"/>
</dbReference>
<evidence type="ECO:0000313" key="4">
    <source>
        <dbReference type="Proteomes" id="UP000601435"/>
    </source>
</evidence>
<dbReference type="PROSITE" id="PS51354">
    <property type="entry name" value="GLUTAREDOXIN_2"/>
    <property type="match status" value="1"/>
</dbReference>
<accession>A0A812ZKS7</accession>
<evidence type="ECO:0000313" key="3">
    <source>
        <dbReference type="EMBL" id="CAE7833047.1"/>
    </source>
</evidence>
<keyword evidence="4" id="KW-1185">Reference proteome</keyword>
<sequence>MDISQATAFVAPSTQPGHLRATAPGQVATRSSGHGHVGGSPLLGLGAFAMAAAAARKVRAPRATTLRASTVDEYIAENDVIAFITPTCPFCREAVAALTDAGYPPVTVEVSPGSDLRNELASKTNSTSVPKVWVKGNFVGGCNDGGMGGVKPLLRSGKIQELMS</sequence>
<evidence type="ECO:0000256" key="1">
    <source>
        <dbReference type="SAM" id="MobiDB-lite"/>
    </source>
</evidence>
<comment type="caution">
    <text evidence="3">The sequence shown here is derived from an EMBL/GenBank/DDBJ whole genome shotgun (WGS) entry which is preliminary data.</text>
</comment>
<feature type="domain" description="Glutaredoxin" evidence="2">
    <location>
        <begin position="80"/>
        <end position="139"/>
    </location>
</feature>
<gene>
    <name evidence="3" type="primary">grx</name>
    <name evidence="3" type="ORF">SNEC2469_LOCUS24948</name>
</gene>
<protein>
    <submittedName>
        <fullName evidence="3">Grx protein</fullName>
    </submittedName>
</protein>
<evidence type="ECO:0000259" key="2">
    <source>
        <dbReference type="Pfam" id="PF00462"/>
    </source>
</evidence>
<dbReference type="PANTHER" id="PTHR45694">
    <property type="entry name" value="GLUTAREDOXIN 2"/>
    <property type="match status" value="1"/>
</dbReference>
<dbReference type="SUPFAM" id="SSF52833">
    <property type="entry name" value="Thioredoxin-like"/>
    <property type="match status" value="1"/>
</dbReference>
<name>A0A812ZKS7_9DINO</name>
<dbReference type="Gene3D" id="3.40.30.10">
    <property type="entry name" value="Glutaredoxin"/>
    <property type="match status" value="1"/>
</dbReference>
<dbReference type="GO" id="GO:0034599">
    <property type="term" value="P:cellular response to oxidative stress"/>
    <property type="evidence" value="ECO:0007669"/>
    <property type="project" value="TreeGrafter"/>
</dbReference>